<comment type="caution">
    <text evidence="8">The sequence shown here is derived from an EMBL/GenBank/DDBJ whole genome shotgun (WGS) entry which is preliminary data.</text>
</comment>
<evidence type="ECO:0000256" key="3">
    <source>
        <dbReference type="ARBA" id="ARBA00023125"/>
    </source>
</evidence>
<evidence type="ECO:0000256" key="1">
    <source>
        <dbReference type="ARBA" id="ARBA00004123"/>
    </source>
</evidence>
<dbReference type="InterPro" id="IPR036955">
    <property type="entry name" value="AP2/ERF_dom_sf"/>
</dbReference>
<dbReference type="AlphaFoldDB" id="A0A0K9Q642"/>
<evidence type="ECO:0000256" key="2">
    <source>
        <dbReference type="ARBA" id="ARBA00023015"/>
    </source>
</evidence>
<name>A0A0K9Q642_ZOSMR</name>
<dbReference type="SUPFAM" id="SSF54171">
    <property type="entry name" value="DNA-binding domain"/>
    <property type="match status" value="1"/>
</dbReference>
<dbReference type="PANTHER" id="PTHR31194">
    <property type="entry name" value="SHN SHINE , DNA BINDING / TRANSCRIPTION FACTOR"/>
    <property type="match status" value="1"/>
</dbReference>
<dbReference type="PRINTS" id="PR00367">
    <property type="entry name" value="ETHRSPELEMNT"/>
</dbReference>
<keyword evidence="5" id="KW-0539">Nucleus</keyword>
<keyword evidence="4" id="KW-0804">Transcription</keyword>
<keyword evidence="3" id="KW-0238">DNA-binding</keyword>
<dbReference type="GO" id="GO:0000976">
    <property type="term" value="F:transcription cis-regulatory region binding"/>
    <property type="evidence" value="ECO:0000318"/>
    <property type="project" value="GO_Central"/>
</dbReference>
<feature type="compositionally biased region" description="Pro residues" evidence="6">
    <location>
        <begin position="236"/>
        <end position="245"/>
    </location>
</feature>
<feature type="compositionally biased region" description="Polar residues" evidence="6">
    <location>
        <begin position="203"/>
        <end position="222"/>
    </location>
</feature>
<dbReference type="SMART" id="SM00380">
    <property type="entry name" value="AP2"/>
    <property type="match status" value="1"/>
</dbReference>
<feature type="region of interest" description="Disordered" evidence="6">
    <location>
        <begin position="203"/>
        <end position="246"/>
    </location>
</feature>
<dbReference type="InterPro" id="IPR050913">
    <property type="entry name" value="AP2/ERF_ERF"/>
</dbReference>
<keyword evidence="9" id="KW-1185">Reference proteome</keyword>
<proteinExistence type="predicted"/>
<dbReference type="OrthoDB" id="777519at2759"/>
<dbReference type="EMBL" id="LFYR01000079">
    <property type="protein sequence ID" value="KMZ76170.1"/>
    <property type="molecule type" value="Genomic_DNA"/>
</dbReference>
<protein>
    <submittedName>
        <fullName evidence="8">Putative Ethylene-responsive transcription factor</fullName>
    </submittedName>
</protein>
<evidence type="ECO:0000256" key="5">
    <source>
        <dbReference type="ARBA" id="ARBA00023242"/>
    </source>
</evidence>
<dbReference type="Pfam" id="PF00847">
    <property type="entry name" value="AP2"/>
    <property type="match status" value="1"/>
</dbReference>
<dbReference type="PROSITE" id="PS51032">
    <property type="entry name" value="AP2_ERF"/>
    <property type="match status" value="1"/>
</dbReference>
<dbReference type="GO" id="GO:0005634">
    <property type="term" value="C:nucleus"/>
    <property type="evidence" value="ECO:0000318"/>
    <property type="project" value="GO_Central"/>
</dbReference>
<keyword evidence="2" id="KW-0805">Transcription regulation</keyword>
<organism evidence="8 9">
    <name type="scientific">Zostera marina</name>
    <name type="common">Eelgrass</name>
    <dbReference type="NCBI Taxonomy" id="29655"/>
    <lineage>
        <taxon>Eukaryota</taxon>
        <taxon>Viridiplantae</taxon>
        <taxon>Streptophyta</taxon>
        <taxon>Embryophyta</taxon>
        <taxon>Tracheophyta</taxon>
        <taxon>Spermatophyta</taxon>
        <taxon>Magnoliopsida</taxon>
        <taxon>Liliopsida</taxon>
        <taxon>Zosteraceae</taxon>
        <taxon>Zostera</taxon>
    </lineage>
</organism>
<dbReference type="Gene3D" id="3.30.730.10">
    <property type="entry name" value="AP2/ERF domain"/>
    <property type="match status" value="1"/>
</dbReference>
<evidence type="ECO:0000256" key="4">
    <source>
        <dbReference type="ARBA" id="ARBA00023163"/>
    </source>
</evidence>
<sequence>MMEWVSKMDEDKSFYIPPTKYTFHRNVTTKYTSSIDAGVLEPAGRRSVVFSYTDLDATDSSSDEEECGFNGGGPRQQRVKRYIHQIIVEPFSNAATAVVGSCPPPVGETGNEKKKRMVKSKAKTKVKNDVAMSISTEPRKFIGVRRRQWGRYSAEIRDPVGKTRRWLGTFNTAEEAARNYDMAAIELRGPDAVTNFPIVGLNTSTTSESSDDCNITQSSPTSVLCYDNPKQEPVPEQEPPVPEPQPETAIESEMVMENFGFMDFGDLCMPLDIPLFDDFMDFDHPMFFEKTLETTTCAAMDGNTGGFDGDDGFGGLVDFSDSLLDDLLRSDPTFCVG</sequence>
<dbReference type="InterPro" id="IPR001471">
    <property type="entry name" value="AP2/ERF_dom"/>
</dbReference>
<dbReference type="STRING" id="29655.A0A0K9Q642"/>
<comment type="subcellular location">
    <subcellularLocation>
        <location evidence="1">Nucleus</location>
    </subcellularLocation>
</comment>
<dbReference type="InterPro" id="IPR016177">
    <property type="entry name" value="DNA-bd_dom_sf"/>
</dbReference>
<accession>A0A0K9Q642</accession>
<dbReference type="Proteomes" id="UP000036987">
    <property type="component" value="Unassembled WGS sequence"/>
</dbReference>
<evidence type="ECO:0000313" key="9">
    <source>
        <dbReference type="Proteomes" id="UP000036987"/>
    </source>
</evidence>
<gene>
    <name evidence="8" type="ORF">ZOSMA_106G00760</name>
</gene>
<dbReference type="FunFam" id="3.30.730.10:FF:000001">
    <property type="entry name" value="Ethylene-responsive transcription factor 2"/>
    <property type="match status" value="1"/>
</dbReference>
<reference evidence="9" key="1">
    <citation type="journal article" date="2016" name="Nature">
        <title>The genome of the seagrass Zostera marina reveals angiosperm adaptation to the sea.</title>
        <authorList>
            <person name="Olsen J.L."/>
            <person name="Rouze P."/>
            <person name="Verhelst B."/>
            <person name="Lin Y.-C."/>
            <person name="Bayer T."/>
            <person name="Collen J."/>
            <person name="Dattolo E."/>
            <person name="De Paoli E."/>
            <person name="Dittami S."/>
            <person name="Maumus F."/>
            <person name="Michel G."/>
            <person name="Kersting A."/>
            <person name="Lauritano C."/>
            <person name="Lohaus R."/>
            <person name="Toepel M."/>
            <person name="Tonon T."/>
            <person name="Vanneste K."/>
            <person name="Amirebrahimi M."/>
            <person name="Brakel J."/>
            <person name="Bostroem C."/>
            <person name="Chovatia M."/>
            <person name="Grimwood J."/>
            <person name="Jenkins J.W."/>
            <person name="Jueterbock A."/>
            <person name="Mraz A."/>
            <person name="Stam W.T."/>
            <person name="Tice H."/>
            <person name="Bornberg-Bauer E."/>
            <person name="Green P.J."/>
            <person name="Pearson G.A."/>
            <person name="Procaccini G."/>
            <person name="Duarte C.M."/>
            <person name="Schmutz J."/>
            <person name="Reusch T.B.H."/>
            <person name="Van de Peer Y."/>
        </authorList>
    </citation>
    <scope>NUCLEOTIDE SEQUENCE [LARGE SCALE GENOMIC DNA]</scope>
    <source>
        <strain evidence="9">cv. Finnish</strain>
    </source>
</reference>
<dbReference type="PANTHER" id="PTHR31194:SF166">
    <property type="entry name" value="PATHOGENESIS-RELATED GENES TRANSCRIPTIONAL ACTIVATOR PTI6"/>
    <property type="match status" value="1"/>
</dbReference>
<evidence type="ECO:0000259" key="7">
    <source>
        <dbReference type="PROSITE" id="PS51032"/>
    </source>
</evidence>
<dbReference type="CDD" id="cd00018">
    <property type="entry name" value="AP2"/>
    <property type="match status" value="1"/>
</dbReference>
<evidence type="ECO:0000256" key="6">
    <source>
        <dbReference type="SAM" id="MobiDB-lite"/>
    </source>
</evidence>
<feature type="domain" description="AP2/ERF" evidence="7">
    <location>
        <begin position="140"/>
        <end position="197"/>
    </location>
</feature>
<dbReference type="GO" id="GO:0003700">
    <property type="term" value="F:DNA-binding transcription factor activity"/>
    <property type="evidence" value="ECO:0000318"/>
    <property type="project" value="GO_Central"/>
</dbReference>
<evidence type="ECO:0000313" key="8">
    <source>
        <dbReference type="EMBL" id="KMZ76170.1"/>
    </source>
</evidence>
<dbReference type="OMA" id="RLCVMDR"/>